<gene>
    <name evidence="1" type="ORF">SAMN05421630_10187</name>
</gene>
<sequence>MPTEAVITIAVLGAILVVTITLLFRQHRVSTRLRERFGPEYDRALEAVLDADRLLTALLDDRGYPTGNHEERAEALSVRHARTLGHYRTAHDTIERHGRGQASTEDLRDAMVHYRAMIEELLDDQPARAPR</sequence>
<dbReference type="KEGG" id="pmad:BAY61_08645"/>
<evidence type="ECO:0000313" key="2">
    <source>
        <dbReference type="Proteomes" id="UP000199494"/>
    </source>
</evidence>
<accession>A0A222VM98</accession>
<name>A0A222VM98_9PSEU</name>
<organism evidence="1 2">
    <name type="scientific">Prauserella marina</name>
    <dbReference type="NCBI Taxonomy" id="530584"/>
    <lineage>
        <taxon>Bacteria</taxon>
        <taxon>Bacillati</taxon>
        <taxon>Actinomycetota</taxon>
        <taxon>Actinomycetes</taxon>
        <taxon>Pseudonocardiales</taxon>
        <taxon>Pseudonocardiaceae</taxon>
        <taxon>Prauserella</taxon>
    </lineage>
</organism>
<reference evidence="1 2" key="1">
    <citation type="submission" date="2016-10" db="EMBL/GenBank/DDBJ databases">
        <authorList>
            <person name="de Groot N.N."/>
        </authorList>
    </citation>
    <scope>NUCLEOTIDE SEQUENCE [LARGE SCALE GENOMIC DNA]</scope>
    <source>
        <strain evidence="1 2">CGMCC 4.5506</strain>
    </source>
</reference>
<dbReference type="RefSeq" id="WP_091794810.1">
    <property type="nucleotide sequence ID" value="NZ_CP016353.1"/>
</dbReference>
<dbReference type="OrthoDB" id="7502542at2"/>
<dbReference type="AlphaFoldDB" id="A0A222VM98"/>
<dbReference type="Proteomes" id="UP000199494">
    <property type="component" value="Unassembled WGS sequence"/>
</dbReference>
<dbReference type="EMBL" id="FMZE01000001">
    <property type="protein sequence ID" value="SDC01914.1"/>
    <property type="molecule type" value="Genomic_DNA"/>
</dbReference>
<keyword evidence="2" id="KW-1185">Reference proteome</keyword>
<evidence type="ECO:0000313" key="1">
    <source>
        <dbReference type="EMBL" id="SDC01914.1"/>
    </source>
</evidence>
<dbReference type="STRING" id="530584.SAMN05421630_10187"/>
<protein>
    <submittedName>
        <fullName evidence="1">Uncharacterized protein</fullName>
    </submittedName>
</protein>
<proteinExistence type="predicted"/>